<comment type="caution">
    <text evidence="7">The sequence shown here is derived from an EMBL/GenBank/DDBJ whole genome shotgun (WGS) entry which is preliminary data.</text>
</comment>
<feature type="region of interest" description="Disordered" evidence="5">
    <location>
        <begin position="69"/>
        <end position="88"/>
    </location>
</feature>
<dbReference type="OrthoDB" id="2012278at2759"/>
<feature type="domain" description="Armadillo-like helical" evidence="6">
    <location>
        <begin position="611"/>
        <end position="840"/>
    </location>
</feature>
<keyword evidence="3" id="KW-1133">Transmembrane helix</keyword>
<feature type="region of interest" description="Disordered" evidence="5">
    <location>
        <begin position="1"/>
        <end position="62"/>
    </location>
</feature>
<feature type="compositionally biased region" description="Low complexity" evidence="5">
    <location>
        <begin position="150"/>
        <end position="168"/>
    </location>
</feature>
<keyword evidence="8" id="KW-1185">Reference proteome</keyword>
<dbReference type="EMBL" id="AJWJ01000286">
    <property type="protein sequence ID" value="KAF2072371.1"/>
    <property type="molecule type" value="Genomic_DNA"/>
</dbReference>
<protein>
    <recommendedName>
        <fullName evidence="6">Armadillo-like helical domain-containing protein</fullName>
    </recommendedName>
</protein>
<dbReference type="Proteomes" id="UP000695562">
    <property type="component" value="Unassembled WGS sequence"/>
</dbReference>
<feature type="compositionally biased region" description="Low complexity" evidence="5">
    <location>
        <begin position="12"/>
        <end position="26"/>
    </location>
</feature>
<gene>
    <name evidence="7" type="ORF">CYY_006317</name>
</gene>
<dbReference type="SMART" id="SM01158">
    <property type="entry name" value="DUF1741"/>
    <property type="match status" value="1"/>
</dbReference>
<feature type="compositionally biased region" description="Low complexity" evidence="5">
    <location>
        <begin position="35"/>
        <end position="50"/>
    </location>
</feature>
<reference evidence="7" key="1">
    <citation type="submission" date="2020-01" db="EMBL/GenBank/DDBJ databases">
        <title>Development of genomics and gene disruption for Polysphondylium violaceum indicates a role for the polyketide synthase stlB in stalk morphogenesis.</title>
        <authorList>
            <person name="Narita B."/>
            <person name="Kawabe Y."/>
            <person name="Kin K."/>
            <person name="Saito T."/>
            <person name="Gibbs R."/>
            <person name="Kuspa A."/>
            <person name="Muzny D."/>
            <person name="Queller D."/>
            <person name="Richards S."/>
            <person name="Strassman J."/>
            <person name="Sucgang R."/>
            <person name="Worley K."/>
            <person name="Schaap P."/>
        </authorList>
    </citation>
    <scope>NUCLEOTIDE SEQUENCE</scope>
    <source>
        <strain evidence="7">QSvi11</strain>
    </source>
</reference>
<evidence type="ECO:0000256" key="2">
    <source>
        <dbReference type="ARBA" id="ARBA00022692"/>
    </source>
</evidence>
<keyword evidence="4" id="KW-0472">Membrane</keyword>
<dbReference type="Pfam" id="PF08427">
    <property type="entry name" value="ARMH3_C"/>
    <property type="match status" value="1"/>
</dbReference>
<evidence type="ECO:0000313" key="8">
    <source>
        <dbReference type="Proteomes" id="UP000695562"/>
    </source>
</evidence>
<evidence type="ECO:0000256" key="1">
    <source>
        <dbReference type="ARBA" id="ARBA00004370"/>
    </source>
</evidence>
<sequence>MQHQSQAVHSFNISISSKSPPYNSSSTLPPPQSHPSPTISNSSSSSSESPGLNPYKNQSGYYLPISTTDKQEKQQQHQHKYNNNSNSFTNTVDTLNSLAATNSFAIECPKHKQEVDLRDYIKKNSNSDIYSTFLNLDYYNRYFNQNQKQQTQPSILSPSSISSPTSPSLDNNNNNSFCLCDLKTMLLSRSDFIQDIDTDSNLLQEYHRLKMLQEQQGPKHTEILLRKEDNVGGRKALKEKFVEIFEAFFNDEDPSSGDPKFWEQLFLLKVNIPFLERCIILSSEDRLLVLKSKLNNIFTQSCFWLKNSDPTRLSHIIEILSIMLKSIFRKKFNNFGFDVINILCGIDKADTVFPEFIKDSTQLLKTSDVNIKIGIINLFNIIATATDYMNQNTLLQFFMTVDISRTLLELLGDKELPKSSKMNIMTLLCYLSNYQKYETQNPYIKSLSNLDDIEKIKQLLDVITEGIKDHNKLFEEQFRQPNLGMAAKVGGYFSSWIYTPPVVHNCSFFETGSCLLILYELFYQNETFVKQLVGGGWSREKSCPEILSQFFTFCSYLASDTPKESKALYSKISLLILMLISESRELQDYFHDPKSTSYIFIYSKKSLFPDPKELEKHPLSFHVVDILSQFIKCNLKGKQSMDTHQMSVDCIQRVLSYKKKTQSRLPHKWADLWSSLFALLQVLPTIQDKSFLNQSIQVGVATVNIFNLFINYGDSFLPTPNDYDDLFYEIIRSGNVVDNFYIFIQQQPQNDPTGALLNSLLNIKSIVQHFSGKLQEWSSANPEVALTAPQVSKIIKDNYDTLRLKLQENLDQYNSYVENKEIALFRHYVKELVCDLKKQIVVTPNAPPSPPMK</sequence>
<feature type="region of interest" description="Disordered" evidence="5">
    <location>
        <begin position="149"/>
        <end position="168"/>
    </location>
</feature>
<dbReference type="PANTHER" id="PTHR13608">
    <property type="entry name" value="ARMADILLO-LIKE HELICAL DOMAIN-CONTAINING PROTEIN 3"/>
    <property type="match status" value="1"/>
</dbReference>
<evidence type="ECO:0000256" key="3">
    <source>
        <dbReference type="ARBA" id="ARBA00022989"/>
    </source>
</evidence>
<proteinExistence type="predicted"/>
<evidence type="ECO:0000259" key="6">
    <source>
        <dbReference type="SMART" id="SM01158"/>
    </source>
</evidence>
<accession>A0A8J4Q0C7</accession>
<dbReference type="InterPro" id="IPR013636">
    <property type="entry name" value="ARMH3_C"/>
</dbReference>
<dbReference type="GO" id="GO:0005829">
    <property type="term" value="C:cytosol"/>
    <property type="evidence" value="ECO:0007669"/>
    <property type="project" value="TreeGrafter"/>
</dbReference>
<organism evidence="7 8">
    <name type="scientific">Polysphondylium violaceum</name>
    <dbReference type="NCBI Taxonomy" id="133409"/>
    <lineage>
        <taxon>Eukaryota</taxon>
        <taxon>Amoebozoa</taxon>
        <taxon>Evosea</taxon>
        <taxon>Eumycetozoa</taxon>
        <taxon>Dictyostelia</taxon>
        <taxon>Dictyosteliales</taxon>
        <taxon>Dictyosteliaceae</taxon>
        <taxon>Polysphondylium</taxon>
    </lineage>
</organism>
<evidence type="ECO:0000256" key="4">
    <source>
        <dbReference type="ARBA" id="ARBA00023136"/>
    </source>
</evidence>
<keyword evidence="2" id="KW-0812">Transmembrane</keyword>
<dbReference type="GO" id="GO:0016020">
    <property type="term" value="C:membrane"/>
    <property type="evidence" value="ECO:0007669"/>
    <property type="project" value="UniProtKB-SubCell"/>
</dbReference>
<comment type="subcellular location">
    <subcellularLocation>
        <location evidence="1">Membrane</location>
    </subcellularLocation>
</comment>
<evidence type="ECO:0000313" key="7">
    <source>
        <dbReference type="EMBL" id="KAF2072371.1"/>
    </source>
</evidence>
<dbReference type="AlphaFoldDB" id="A0A8J4Q0C7"/>
<feature type="compositionally biased region" description="Polar residues" evidence="5">
    <location>
        <begin position="1"/>
        <end position="11"/>
    </location>
</feature>
<name>A0A8J4Q0C7_9MYCE</name>
<dbReference type="InterPro" id="IPR039868">
    <property type="entry name" value="ARMD3-like"/>
</dbReference>
<dbReference type="PANTHER" id="PTHR13608:SF3">
    <property type="entry name" value="ARMADILLO-LIKE HELICAL DOMAIN-CONTAINING PROTEIN 3"/>
    <property type="match status" value="1"/>
</dbReference>
<evidence type="ECO:0000256" key="5">
    <source>
        <dbReference type="SAM" id="MobiDB-lite"/>
    </source>
</evidence>